<dbReference type="AlphaFoldDB" id="A0A142LX25"/>
<reference evidence="3" key="1">
    <citation type="journal article" date="2014" name="BMC Genomics">
        <title>The draft genome of the pest tephritid fruit fly Bactrocera tryoni: resources for the genomic analysis of hybridising species.</title>
        <authorList>
            <person name="Gilchrist A.S."/>
            <person name="Shearman D.C."/>
            <person name="Frommer M."/>
            <person name="Raphael K.A."/>
            <person name="Deshpande N.P."/>
            <person name="Wilkins M.R."/>
            <person name="Sherwin W.B."/>
            <person name="Sved J.A."/>
        </authorList>
    </citation>
    <scope>NUCLEOTIDE SEQUENCE</scope>
</reference>
<protein>
    <recommendedName>
        <fullName evidence="2">Pre-C2HC domain-containing protein</fullName>
    </recommendedName>
</protein>
<feature type="compositionally biased region" description="Polar residues" evidence="1">
    <location>
        <begin position="51"/>
        <end position="63"/>
    </location>
</feature>
<accession>A0A142LX25</accession>
<feature type="domain" description="Pre-C2HC" evidence="2">
    <location>
        <begin position="254"/>
        <end position="327"/>
    </location>
</feature>
<evidence type="ECO:0000256" key="1">
    <source>
        <dbReference type="SAM" id="MobiDB-lite"/>
    </source>
</evidence>
<dbReference type="EMBL" id="KU543673">
    <property type="protein sequence ID" value="AMS38351.1"/>
    <property type="molecule type" value="Genomic_DNA"/>
</dbReference>
<proteinExistence type="predicted"/>
<feature type="compositionally biased region" description="Basic and acidic residues" evidence="1">
    <location>
        <begin position="34"/>
        <end position="50"/>
    </location>
</feature>
<feature type="region of interest" description="Disordered" evidence="1">
    <location>
        <begin position="1"/>
        <end position="102"/>
    </location>
</feature>
<dbReference type="OrthoDB" id="8064678at2759"/>
<organism evidence="3">
    <name type="scientific">Bactrocera tryoni</name>
    <name type="common">Queensland fruit fly</name>
    <name type="synonym">Tephritis tryoni</name>
    <dbReference type="NCBI Taxonomy" id="59916"/>
    <lineage>
        <taxon>Eukaryota</taxon>
        <taxon>Metazoa</taxon>
        <taxon>Ecdysozoa</taxon>
        <taxon>Arthropoda</taxon>
        <taxon>Hexapoda</taxon>
        <taxon>Insecta</taxon>
        <taxon>Pterygota</taxon>
        <taxon>Neoptera</taxon>
        <taxon>Endopterygota</taxon>
        <taxon>Diptera</taxon>
        <taxon>Brachycera</taxon>
        <taxon>Muscomorpha</taxon>
        <taxon>Tephritoidea</taxon>
        <taxon>Tephritidae</taxon>
        <taxon>Bactrocera</taxon>
        <taxon>Bactrocera</taxon>
    </lineage>
</organism>
<dbReference type="SMART" id="SM00596">
    <property type="entry name" value="PRE_C2HC"/>
    <property type="match status" value="1"/>
</dbReference>
<feature type="compositionally biased region" description="Low complexity" evidence="1">
    <location>
        <begin position="64"/>
        <end position="73"/>
    </location>
</feature>
<evidence type="ECO:0000313" key="3">
    <source>
        <dbReference type="EMBL" id="AMS38351.1"/>
    </source>
</evidence>
<sequence length="498" mass="55437">MSASQPHQQGRRHSLNAYFSFVEPTKATPGKNKCNGDDESSQRSAERETKQAQSAEAAENSNRATTNALTAATMQVPASTRTAKENKMQGENVPSKKGPSVQTGIDRYINVKRKLSPIKSAVNTKKFQAGTPNSKKPEILNGNRFALLSNGSDDDAKGTTTVVNAKPPPIYLRERSSNALVSKMSNIIGTNNFHIVPLKKGNIDETKIQSYTEKSFMEIVKFLSNNNKNYYSYQLKSSKGLVVVIKGIESSVDSNDVKEALEEGGFSIKSVVNIFNRNKVPQPMFKIELMPDSNKLKKNEIHPIYNLKYLLHRRITVEEPHKRNGPVQCTNCQEYGHTKAYCTLRSVCVVCGDLHPTSKCTLKKEDLNKKCSNCGGNHTANYRGCPVYKDLKSKLSQGIQARRNQMMNIPSNENIKIPVQISKPVNLKDNATQGSYANVVKGNTAQMQLPQNQPNGSVETMIFNLTQCMTQFMASMQNMIQEIIKSQNQMLQTFLSKK</sequence>
<evidence type="ECO:0000259" key="2">
    <source>
        <dbReference type="SMART" id="SM00596"/>
    </source>
</evidence>
<reference evidence="3" key="2">
    <citation type="submission" date="2016-01" db="EMBL/GenBank/DDBJ databases">
        <authorList>
            <person name="Oliw E.H."/>
        </authorList>
    </citation>
    <scope>NUCLEOTIDE SEQUENCE</scope>
</reference>
<dbReference type="Pfam" id="PF07530">
    <property type="entry name" value="PRE_C2HC"/>
    <property type="match status" value="1"/>
</dbReference>
<name>A0A142LX25_BACRY</name>
<dbReference type="InterPro" id="IPR006579">
    <property type="entry name" value="Pre_C2HC_dom"/>
</dbReference>